<evidence type="ECO:0000256" key="2">
    <source>
        <dbReference type="ARBA" id="ARBA00022603"/>
    </source>
</evidence>
<organism evidence="5 6">
    <name type="scientific">Pseudocalidococcus azoricus BACA0444</name>
    <dbReference type="NCBI Taxonomy" id="2918990"/>
    <lineage>
        <taxon>Bacteria</taxon>
        <taxon>Bacillati</taxon>
        <taxon>Cyanobacteriota</taxon>
        <taxon>Cyanophyceae</taxon>
        <taxon>Acaryochloridales</taxon>
        <taxon>Thermosynechococcaceae</taxon>
        <taxon>Pseudocalidococcus</taxon>
        <taxon>Pseudocalidococcus azoricus</taxon>
    </lineage>
</organism>
<evidence type="ECO:0000313" key="5">
    <source>
        <dbReference type="EMBL" id="MDS3861964.1"/>
    </source>
</evidence>
<keyword evidence="6" id="KW-1185">Reference proteome</keyword>
<evidence type="ECO:0000256" key="1">
    <source>
        <dbReference type="ARBA" id="ARBA00008361"/>
    </source>
</evidence>
<dbReference type="GO" id="GO:0008757">
    <property type="term" value="F:S-adenosylmethionine-dependent methyltransferase activity"/>
    <property type="evidence" value="ECO:0007669"/>
    <property type="project" value="InterPro"/>
</dbReference>
<dbReference type="InterPro" id="IPR051052">
    <property type="entry name" value="Diverse_substrate_MTase"/>
</dbReference>
<dbReference type="Gene3D" id="3.40.50.150">
    <property type="entry name" value="Vaccinia Virus protein VP39"/>
    <property type="match status" value="1"/>
</dbReference>
<dbReference type="RefSeq" id="WP_322879185.1">
    <property type="nucleotide sequence ID" value="NZ_JAVMIP010000019.1"/>
</dbReference>
<gene>
    <name evidence="5" type="ORF">RIF25_14260</name>
</gene>
<keyword evidence="3" id="KW-0808">Transferase</keyword>
<dbReference type="InterPro" id="IPR013216">
    <property type="entry name" value="Methyltransf_11"/>
</dbReference>
<dbReference type="InterPro" id="IPR029063">
    <property type="entry name" value="SAM-dependent_MTases_sf"/>
</dbReference>
<dbReference type="PANTHER" id="PTHR44942">
    <property type="entry name" value="METHYLTRANSF_11 DOMAIN-CONTAINING PROTEIN"/>
    <property type="match status" value="1"/>
</dbReference>
<dbReference type="Proteomes" id="UP001268256">
    <property type="component" value="Unassembled WGS sequence"/>
</dbReference>
<keyword evidence="2 5" id="KW-0489">Methyltransferase</keyword>
<comment type="similarity">
    <text evidence="1">Belongs to the methyltransferase superfamily.</text>
</comment>
<proteinExistence type="inferred from homology"/>
<sequence length="258" mass="29736">MNTSKTTDATTRFSNRVSYYVKYRPSYPTEIVEFLSQRLSLSPTSVIADIGSGTGILSELFLKNGNPVYGIEPNPEMRQAAESLLENHPNFISINGSAEITTLENHSIDFIVAGQAFHWFDRVKSRQEFQRILKPGAWVILIWNDRQTESTPFLRAFEAFLQEFSTDYQQINHKNVDDRILSHFYGSSHYQQQTFPNQQIFDYEGLLGRVLSSSYIPMSGDLNYDSMLAALEQLFAQYQEQNQVSFIYDTRLFYGQLL</sequence>
<evidence type="ECO:0000256" key="3">
    <source>
        <dbReference type="ARBA" id="ARBA00022679"/>
    </source>
</evidence>
<dbReference type="Pfam" id="PF08241">
    <property type="entry name" value="Methyltransf_11"/>
    <property type="match status" value="1"/>
</dbReference>
<dbReference type="CDD" id="cd02440">
    <property type="entry name" value="AdoMet_MTases"/>
    <property type="match status" value="1"/>
</dbReference>
<dbReference type="EMBL" id="JAVMIP010000019">
    <property type="protein sequence ID" value="MDS3861964.1"/>
    <property type="molecule type" value="Genomic_DNA"/>
</dbReference>
<dbReference type="GO" id="GO:0032259">
    <property type="term" value="P:methylation"/>
    <property type="evidence" value="ECO:0007669"/>
    <property type="project" value="UniProtKB-KW"/>
</dbReference>
<evidence type="ECO:0000313" key="6">
    <source>
        <dbReference type="Proteomes" id="UP001268256"/>
    </source>
</evidence>
<accession>A0AAE4FTB6</accession>
<protein>
    <submittedName>
        <fullName evidence="5">Class I SAM-dependent methyltransferase</fullName>
    </submittedName>
</protein>
<feature type="domain" description="Methyltransferase type 11" evidence="4">
    <location>
        <begin position="49"/>
        <end position="140"/>
    </location>
</feature>
<name>A0AAE4FTB6_9CYAN</name>
<dbReference type="PANTHER" id="PTHR44942:SF4">
    <property type="entry name" value="METHYLTRANSFERASE TYPE 11 DOMAIN-CONTAINING PROTEIN"/>
    <property type="match status" value="1"/>
</dbReference>
<evidence type="ECO:0000259" key="4">
    <source>
        <dbReference type="Pfam" id="PF08241"/>
    </source>
</evidence>
<dbReference type="AlphaFoldDB" id="A0AAE4FTB6"/>
<dbReference type="SUPFAM" id="SSF53335">
    <property type="entry name" value="S-adenosyl-L-methionine-dependent methyltransferases"/>
    <property type="match status" value="1"/>
</dbReference>
<reference evidence="6" key="1">
    <citation type="submission" date="2023-07" db="EMBL/GenBank/DDBJ databases">
        <authorList>
            <person name="Luz R."/>
            <person name="Cordeiro R."/>
            <person name="Fonseca A."/>
            <person name="Goncalves V."/>
        </authorList>
    </citation>
    <scope>NUCLEOTIDE SEQUENCE [LARGE SCALE GENOMIC DNA]</scope>
    <source>
        <strain evidence="6">BACA0444</strain>
    </source>
</reference>
<comment type="caution">
    <text evidence="5">The sequence shown here is derived from an EMBL/GenBank/DDBJ whole genome shotgun (WGS) entry which is preliminary data.</text>
</comment>